<proteinExistence type="inferred from homology"/>
<evidence type="ECO:0000256" key="6">
    <source>
        <dbReference type="SAM" id="MobiDB-lite"/>
    </source>
</evidence>
<evidence type="ECO:0000313" key="8">
    <source>
        <dbReference type="EMBL" id="MEC3859716.1"/>
    </source>
</evidence>
<dbReference type="Gene3D" id="3.40.50.1980">
    <property type="entry name" value="Nitrogenase molybdenum iron protein domain"/>
    <property type="match status" value="2"/>
</dbReference>
<feature type="region of interest" description="Disordered" evidence="6">
    <location>
        <begin position="127"/>
        <end position="161"/>
    </location>
</feature>
<comment type="caution">
    <text evidence="8">The sequence shown here is derived from an EMBL/GenBank/DDBJ whole genome shotgun (WGS) entry which is preliminary data.</text>
</comment>
<keyword evidence="5" id="KW-0864">Zinc transport</keyword>
<evidence type="ECO:0000256" key="3">
    <source>
        <dbReference type="ARBA" id="ARBA00022448"/>
    </source>
</evidence>
<keyword evidence="9" id="KW-1185">Reference proteome</keyword>
<keyword evidence="4 7" id="KW-0732">Signal</keyword>
<evidence type="ECO:0000256" key="2">
    <source>
        <dbReference type="ARBA" id="ARBA00015915"/>
    </source>
</evidence>
<keyword evidence="5" id="KW-0406">Ion transport</keyword>
<comment type="similarity">
    <text evidence="1">Belongs to the bacterial solute-binding protein 9 family.</text>
</comment>
<feature type="chain" id="PRO_5046119312" description="High-affinity zinc uptake system protein ZnuA" evidence="7">
    <location>
        <begin position="21"/>
        <end position="331"/>
    </location>
</feature>
<gene>
    <name evidence="8" type="ORF">VK792_00345</name>
</gene>
<dbReference type="SUPFAM" id="SSF53807">
    <property type="entry name" value="Helical backbone' metal receptor"/>
    <property type="match status" value="1"/>
</dbReference>
<organism evidence="8 9">
    <name type="scientific">Mesobacterium hydrothermale</name>
    <dbReference type="NCBI Taxonomy" id="3111907"/>
    <lineage>
        <taxon>Bacteria</taxon>
        <taxon>Pseudomonadati</taxon>
        <taxon>Pseudomonadota</taxon>
        <taxon>Alphaproteobacteria</taxon>
        <taxon>Rhodobacterales</taxon>
        <taxon>Roseobacteraceae</taxon>
        <taxon>Mesobacterium</taxon>
    </lineage>
</organism>
<keyword evidence="5" id="KW-0862">Zinc</keyword>
<evidence type="ECO:0000313" key="9">
    <source>
        <dbReference type="Proteomes" id="UP001348149"/>
    </source>
</evidence>
<accession>A0ABU6HCK4</accession>
<evidence type="ECO:0000256" key="5">
    <source>
        <dbReference type="ARBA" id="ARBA00022906"/>
    </source>
</evidence>
<evidence type="ECO:0000256" key="1">
    <source>
        <dbReference type="ARBA" id="ARBA00011028"/>
    </source>
</evidence>
<dbReference type="EMBL" id="JAYLLH010000001">
    <property type="protein sequence ID" value="MEC3859716.1"/>
    <property type="molecule type" value="Genomic_DNA"/>
</dbReference>
<dbReference type="InterPro" id="IPR006127">
    <property type="entry name" value="ZnuA-like"/>
</dbReference>
<dbReference type="PANTHER" id="PTHR42953:SF3">
    <property type="entry name" value="HIGH-AFFINITY ZINC UPTAKE SYSTEM PROTEIN ZNUA"/>
    <property type="match status" value="1"/>
</dbReference>
<dbReference type="Pfam" id="PF01297">
    <property type="entry name" value="ZnuA"/>
    <property type="match status" value="1"/>
</dbReference>
<sequence length="331" mass="35105">MLRPLLSTAILALLSTPALAEAPRVTTDIGPVQSLAAMVMEGVGAPSVILRPGASPHGYALRPSEARALEQADVVFWVSPDLTPWMEEAIHTLADDATIVELLHTQGTTALPFRLGATFEKHRHAPEEVDGHDDHGYDDHGHDDHAHDEKADDDHAQDAMFPDTDPHAWLDPENGKVWVTAMAEALAQRDPDNAATYRQNADAARARIDAASASVAAQLAPVAGQSFVVFHDSYQYFEQRFGLSAAGSISLGDATAPGPARLAEIRHAVKDLGVSCVFSEPQFNAGLVATVTEGTDTRTAELDPLGSTLAPGPDLYPQLLTAMGSAMAGCL</sequence>
<feature type="compositionally biased region" description="Basic and acidic residues" evidence="6">
    <location>
        <begin position="127"/>
        <end position="157"/>
    </location>
</feature>
<evidence type="ECO:0000256" key="7">
    <source>
        <dbReference type="SAM" id="SignalP"/>
    </source>
</evidence>
<protein>
    <recommendedName>
        <fullName evidence="2">High-affinity zinc uptake system protein ZnuA</fullName>
    </recommendedName>
</protein>
<reference evidence="8 9" key="1">
    <citation type="submission" date="2024-01" db="EMBL/GenBank/DDBJ databases">
        <title>Mesobacterium rodlantinim sp. nov., isolated from shallow sea hydrothermal systems off Kueishantao Island.</title>
        <authorList>
            <person name="Su Z."/>
            <person name="Tang K."/>
        </authorList>
    </citation>
    <scope>NUCLEOTIDE SEQUENCE [LARGE SCALE GENOMIC DNA]</scope>
    <source>
        <strain evidence="8 9">TK19101</strain>
    </source>
</reference>
<feature type="signal peptide" evidence="7">
    <location>
        <begin position="1"/>
        <end position="20"/>
    </location>
</feature>
<dbReference type="Proteomes" id="UP001348149">
    <property type="component" value="Unassembled WGS sequence"/>
</dbReference>
<dbReference type="InterPro" id="IPR050492">
    <property type="entry name" value="Bact_metal-bind_prot9"/>
</dbReference>
<evidence type="ECO:0000256" key="4">
    <source>
        <dbReference type="ARBA" id="ARBA00022729"/>
    </source>
</evidence>
<keyword evidence="3" id="KW-0813">Transport</keyword>
<name>A0ABU6HCK4_9RHOB</name>
<dbReference type="PANTHER" id="PTHR42953">
    <property type="entry name" value="HIGH-AFFINITY ZINC UPTAKE SYSTEM PROTEIN ZNUA-RELATED"/>
    <property type="match status" value="1"/>
</dbReference>
<dbReference type="RefSeq" id="WP_326295167.1">
    <property type="nucleotide sequence ID" value="NZ_JAYLLH010000001.1"/>
</dbReference>